<name>A0ABV1HIN9_9FIRM</name>
<protein>
    <submittedName>
        <fullName evidence="1">Uncharacterized protein</fullName>
    </submittedName>
</protein>
<gene>
    <name evidence="1" type="ORF">WMO41_03135</name>
</gene>
<evidence type="ECO:0000313" key="2">
    <source>
        <dbReference type="Proteomes" id="UP001437460"/>
    </source>
</evidence>
<dbReference type="RefSeq" id="WP_349228523.1">
    <property type="nucleotide sequence ID" value="NZ_JBBMFJ010000004.1"/>
</dbReference>
<dbReference type="EMBL" id="JBBMFJ010000004">
    <property type="protein sequence ID" value="MEQ2562173.1"/>
    <property type="molecule type" value="Genomic_DNA"/>
</dbReference>
<organism evidence="1 2">
    <name type="scientific">Ventrimonas faecis</name>
    <dbReference type="NCBI Taxonomy" id="3133170"/>
    <lineage>
        <taxon>Bacteria</taxon>
        <taxon>Bacillati</taxon>
        <taxon>Bacillota</taxon>
        <taxon>Clostridia</taxon>
        <taxon>Lachnospirales</taxon>
        <taxon>Lachnospiraceae</taxon>
        <taxon>Ventrimonas</taxon>
    </lineage>
</organism>
<accession>A0ABV1HIN9</accession>
<sequence length="108" mass="12504">MQWYSHLYVGKKAKRHRYAIIQGIREEKLQPEVYVITSPQNGENLCDIYPSAMLLVPSEKKKERMILGIAVTYWEALEVVRGMVDDLYQKTGEVSAASFARFTGYDVW</sequence>
<dbReference type="Proteomes" id="UP001437460">
    <property type="component" value="Unassembled WGS sequence"/>
</dbReference>
<keyword evidence="2" id="KW-1185">Reference proteome</keyword>
<reference evidence="1 2" key="1">
    <citation type="submission" date="2024-03" db="EMBL/GenBank/DDBJ databases">
        <title>Human intestinal bacterial collection.</title>
        <authorList>
            <person name="Pauvert C."/>
            <person name="Hitch T.C.A."/>
            <person name="Clavel T."/>
        </authorList>
    </citation>
    <scope>NUCLEOTIDE SEQUENCE [LARGE SCALE GENOMIC DNA]</scope>
    <source>
        <strain evidence="1 2">CLA-AP-H27</strain>
    </source>
</reference>
<proteinExistence type="predicted"/>
<evidence type="ECO:0000313" key="1">
    <source>
        <dbReference type="EMBL" id="MEQ2562173.1"/>
    </source>
</evidence>
<comment type="caution">
    <text evidence="1">The sequence shown here is derived from an EMBL/GenBank/DDBJ whole genome shotgun (WGS) entry which is preliminary data.</text>
</comment>